<feature type="transmembrane region" description="Helical" evidence="7">
    <location>
        <begin position="12"/>
        <end position="35"/>
    </location>
</feature>
<keyword evidence="4 7" id="KW-1133">Transmembrane helix</keyword>
<evidence type="ECO:0000256" key="6">
    <source>
        <dbReference type="RuleBase" id="RU004057"/>
    </source>
</evidence>
<proteinExistence type="inferred from homology"/>
<sequence>MLDLLFQGGILFMGILTLILLAVFAITVILALQLVAGKVNLPDKTRHQLTYIKSVGLFAFIFGIFGQAIGLYQAFIDIEKMESISPALLAAGLRVSSITSIYGIIIFLLSYLLWFSLESLLNQRTTNVNGIG</sequence>
<keyword evidence="10" id="KW-1185">Reference proteome</keyword>
<dbReference type="EMBL" id="JAUKPO010000006">
    <property type="protein sequence ID" value="MDO1447206.1"/>
    <property type="molecule type" value="Genomic_DNA"/>
</dbReference>
<dbReference type="InterPro" id="IPR002898">
    <property type="entry name" value="MotA_ExbB_proton_chnl"/>
</dbReference>
<comment type="caution">
    <text evidence="9">The sequence shown here is derived from an EMBL/GenBank/DDBJ whole genome shotgun (WGS) entry which is preliminary data.</text>
</comment>
<feature type="transmembrane region" description="Helical" evidence="7">
    <location>
        <begin position="95"/>
        <end position="114"/>
    </location>
</feature>
<feature type="domain" description="MotA/TolQ/ExbB proton channel" evidence="8">
    <location>
        <begin position="43"/>
        <end position="124"/>
    </location>
</feature>
<feature type="transmembrane region" description="Helical" evidence="7">
    <location>
        <begin position="55"/>
        <end position="75"/>
    </location>
</feature>
<dbReference type="Proteomes" id="UP001168528">
    <property type="component" value="Unassembled WGS sequence"/>
</dbReference>
<comment type="subcellular location">
    <subcellularLocation>
        <location evidence="1">Cell membrane</location>
        <topology evidence="1">Multi-pass membrane protein</topology>
    </subcellularLocation>
    <subcellularLocation>
        <location evidence="6">Membrane</location>
        <topology evidence="6">Multi-pass membrane protein</topology>
    </subcellularLocation>
</comment>
<gene>
    <name evidence="9" type="ORF">Q0590_13130</name>
</gene>
<evidence type="ECO:0000256" key="2">
    <source>
        <dbReference type="ARBA" id="ARBA00022475"/>
    </source>
</evidence>
<evidence type="ECO:0000259" key="8">
    <source>
        <dbReference type="Pfam" id="PF01618"/>
    </source>
</evidence>
<dbReference type="RefSeq" id="WP_302038007.1">
    <property type="nucleotide sequence ID" value="NZ_JAUKPO010000006.1"/>
</dbReference>
<name>A0ABT8R6B9_9BACT</name>
<keyword evidence="5 7" id="KW-0472">Membrane</keyword>
<keyword evidence="6" id="KW-0813">Transport</keyword>
<accession>A0ABT8R6B9</accession>
<reference evidence="9" key="1">
    <citation type="submission" date="2023-07" db="EMBL/GenBank/DDBJ databases">
        <title>The genome sequence of Rhodocytophaga aerolata KACC 12507.</title>
        <authorList>
            <person name="Zhang X."/>
        </authorList>
    </citation>
    <scope>NUCLEOTIDE SEQUENCE</scope>
    <source>
        <strain evidence="9">KACC 12507</strain>
    </source>
</reference>
<evidence type="ECO:0000313" key="10">
    <source>
        <dbReference type="Proteomes" id="UP001168528"/>
    </source>
</evidence>
<evidence type="ECO:0000256" key="5">
    <source>
        <dbReference type="ARBA" id="ARBA00023136"/>
    </source>
</evidence>
<protein>
    <submittedName>
        <fullName evidence="9">MotA/TolQ/ExbB proton channel family protein</fullName>
    </submittedName>
</protein>
<evidence type="ECO:0000256" key="7">
    <source>
        <dbReference type="SAM" id="Phobius"/>
    </source>
</evidence>
<organism evidence="9 10">
    <name type="scientific">Rhodocytophaga aerolata</name>
    <dbReference type="NCBI Taxonomy" id="455078"/>
    <lineage>
        <taxon>Bacteria</taxon>
        <taxon>Pseudomonadati</taxon>
        <taxon>Bacteroidota</taxon>
        <taxon>Cytophagia</taxon>
        <taxon>Cytophagales</taxon>
        <taxon>Rhodocytophagaceae</taxon>
        <taxon>Rhodocytophaga</taxon>
    </lineage>
</organism>
<evidence type="ECO:0000256" key="3">
    <source>
        <dbReference type="ARBA" id="ARBA00022692"/>
    </source>
</evidence>
<dbReference type="Pfam" id="PF01618">
    <property type="entry name" value="MotA_ExbB"/>
    <property type="match status" value="1"/>
</dbReference>
<comment type="similarity">
    <text evidence="6">Belongs to the exbB/tolQ family.</text>
</comment>
<evidence type="ECO:0000313" key="9">
    <source>
        <dbReference type="EMBL" id="MDO1447206.1"/>
    </source>
</evidence>
<evidence type="ECO:0000256" key="4">
    <source>
        <dbReference type="ARBA" id="ARBA00022989"/>
    </source>
</evidence>
<keyword evidence="2" id="KW-1003">Cell membrane</keyword>
<evidence type="ECO:0000256" key="1">
    <source>
        <dbReference type="ARBA" id="ARBA00004651"/>
    </source>
</evidence>
<keyword evidence="3 7" id="KW-0812">Transmembrane</keyword>
<keyword evidence="6" id="KW-0653">Protein transport</keyword>